<dbReference type="GO" id="GO:0008233">
    <property type="term" value="F:peptidase activity"/>
    <property type="evidence" value="ECO:0007669"/>
    <property type="project" value="UniProtKB-KW"/>
</dbReference>
<dbReference type="AlphaFoldDB" id="A0A1A6GT48"/>
<name>A0A1A6GT48_NEOLE</name>
<evidence type="ECO:0000256" key="3">
    <source>
        <dbReference type="ARBA" id="ARBA00022670"/>
    </source>
</evidence>
<gene>
    <name evidence="7" type="ORF">A6R68_02620</name>
</gene>
<evidence type="ECO:0000313" key="7">
    <source>
        <dbReference type="EMBL" id="OBS68830.1"/>
    </source>
</evidence>
<dbReference type="EMBL" id="LZPO01075862">
    <property type="protein sequence ID" value="OBS68830.1"/>
    <property type="molecule type" value="Genomic_DNA"/>
</dbReference>
<feature type="domain" description="PPPDE" evidence="6">
    <location>
        <begin position="1"/>
        <end position="96"/>
    </location>
</feature>
<keyword evidence="4" id="KW-0378">Hydrolase</keyword>
<evidence type="ECO:0000256" key="1">
    <source>
        <dbReference type="ARBA" id="ARBA00008140"/>
    </source>
</evidence>
<dbReference type="GO" id="GO:0006508">
    <property type="term" value="P:proteolysis"/>
    <property type="evidence" value="ECO:0007669"/>
    <property type="project" value="UniProtKB-KW"/>
</dbReference>
<evidence type="ECO:0000256" key="2">
    <source>
        <dbReference type="ARBA" id="ARBA00012423"/>
    </source>
</evidence>
<comment type="similarity">
    <text evidence="1">Belongs to the DeSI family.</text>
</comment>
<proteinExistence type="inferred from homology"/>
<protein>
    <recommendedName>
        <fullName evidence="2">palmitoyl-protein hydrolase</fullName>
        <ecNumber evidence="2">3.1.2.22</ecNumber>
    </recommendedName>
</protein>
<reference evidence="7 8" key="1">
    <citation type="submission" date="2016-06" db="EMBL/GenBank/DDBJ databases">
        <title>The Draft Genome Sequence and Annotation of the Desert Woodrat Neotoma lepida.</title>
        <authorList>
            <person name="Campbell M."/>
            <person name="Oakeson K.F."/>
            <person name="Yandell M."/>
            <person name="Halpert J.R."/>
            <person name="Dearing D."/>
        </authorList>
    </citation>
    <scope>NUCLEOTIDE SEQUENCE [LARGE SCALE GENOMIC DNA]</scope>
    <source>
        <strain evidence="7">417</strain>
        <tissue evidence="7">Liver</tissue>
    </source>
</reference>
<dbReference type="PANTHER" id="PTHR12378:SF7">
    <property type="entry name" value="DESUMOYLATING ISOPEPTIDASE 1"/>
    <property type="match status" value="1"/>
</dbReference>
<keyword evidence="8" id="KW-1185">Reference proteome</keyword>
<dbReference type="STRING" id="56216.A0A1A6GT48"/>
<evidence type="ECO:0000259" key="6">
    <source>
        <dbReference type="PROSITE" id="PS51858"/>
    </source>
</evidence>
<comment type="caution">
    <text evidence="7">The sequence shown here is derived from an EMBL/GenBank/DDBJ whole genome shotgun (WGS) entry which is preliminary data.</text>
</comment>
<dbReference type="Gene3D" id="3.90.1720.30">
    <property type="entry name" value="PPPDE domains"/>
    <property type="match status" value="1"/>
</dbReference>
<dbReference type="Pfam" id="PF05903">
    <property type="entry name" value="Peptidase_C97"/>
    <property type="match status" value="1"/>
</dbReference>
<accession>A0A1A6GT48</accession>
<dbReference type="EC" id="3.1.2.22" evidence="2"/>
<keyword evidence="3" id="KW-0645">Protease</keyword>
<dbReference type="PROSITE" id="PS51858">
    <property type="entry name" value="PPPDE"/>
    <property type="match status" value="1"/>
</dbReference>
<evidence type="ECO:0000256" key="4">
    <source>
        <dbReference type="ARBA" id="ARBA00022801"/>
    </source>
</evidence>
<dbReference type="Proteomes" id="UP000092124">
    <property type="component" value="Unassembled WGS sequence"/>
</dbReference>
<evidence type="ECO:0000256" key="5">
    <source>
        <dbReference type="ARBA" id="ARBA00047409"/>
    </source>
</evidence>
<dbReference type="OrthoDB" id="21221at2759"/>
<dbReference type="GO" id="GO:0008474">
    <property type="term" value="F:palmitoyl-(protein) hydrolase activity"/>
    <property type="evidence" value="ECO:0007669"/>
    <property type="project" value="UniProtKB-EC"/>
</dbReference>
<dbReference type="InterPro" id="IPR008580">
    <property type="entry name" value="PPPDE_dom"/>
</dbReference>
<organism evidence="7 8">
    <name type="scientific">Neotoma lepida</name>
    <name type="common">Desert woodrat</name>
    <dbReference type="NCBI Taxonomy" id="56216"/>
    <lineage>
        <taxon>Eukaryota</taxon>
        <taxon>Metazoa</taxon>
        <taxon>Chordata</taxon>
        <taxon>Craniata</taxon>
        <taxon>Vertebrata</taxon>
        <taxon>Euteleostomi</taxon>
        <taxon>Mammalia</taxon>
        <taxon>Eutheria</taxon>
        <taxon>Euarchontoglires</taxon>
        <taxon>Glires</taxon>
        <taxon>Rodentia</taxon>
        <taxon>Myomorpha</taxon>
        <taxon>Muroidea</taxon>
        <taxon>Cricetidae</taxon>
        <taxon>Neotominae</taxon>
        <taxon>Neotoma</taxon>
    </lineage>
</organism>
<dbReference type="SMART" id="SM01179">
    <property type="entry name" value="DUF862"/>
    <property type="match status" value="1"/>
</dbReference>
<sequence>MVKNAILGEDGMLLCQQTTGRHLLYTRMSSSSAAAVFPAVPRGEAYNLFEHNCNTFSNEVAQFLTGRKIPSYITDLPSEALWSSTSTLPGLHPDPASWRELSHLGTGYGEGDSEQAPETQLHIYGSPCHGFLPLRKLELICSVWDRPFLPEKLLPAQTCPYPAVFASSHPSSDAIIF</sequence>
<comment type="catalytic activity">
    <reaction evidence="5">
        <text>S-hexadecanoyl-L-cysteinyl-[protein] + H2O = L-cysteinyl-[protein] + hexadecanoate + H(+)</text>
        <dbReference type="Rhea" id="RHEA:19233"/>
        <dbReference type="Rhea" id="RHEA-COMP:10131"/>
        <dbReference type="Rhea" id="RHEA-COMP:11032"/>
        <dbReference type="ChEBI" id="CHEBI:7896"/>
        <dbReference type="ChEBI" id="CHEBI:15377"/>
        <dbReference type="ChEBI" id="CHEBI:15378"/>
        <dbReference type="ChEBI" id="CHEBI:29950"/>
        <dbReference type="ChEBI" id="CHEBI:74151"/>
        <dbReference type="EC" id="3.1.2.22"/>
    </reaction>
    <physiologicalReaction direction="left-to-right" evidence="5">
        <dbReference type="Rhea" id="RHEA:19234"/>
    </physiologicalReaction>
</comment>
<evidence type="ECO:0000313" key="8">
    <source>
        <dbReference type="Proteomes" id="UP000092124"/>
    </source>
</evidence>
<dbReference type="PANTHER" id="PTHR12378">
    <property type="entry name" value="DESUMOYLATING ISOPEPTIDASE"/>
    <property type="match status" value="1"/>
</dbReference>
<dbReference type="GO" id="GO:0070646">
    <property type="term" value="P:protein modification by small protein removal"/>
    <property type="evidence" value="ECO:0007669"/>
    <property type="project" value="TreeGrafter"/>
</dbReference>
<dbReference type="InterPro" id="IPR042266">
    <property type="entry name" value="PPPDE_sf"/>
</dbReference>